<evidence type="ECO:0000313" key="11">
    <source>
        <dbReference type="EMBL" id="ABS61218.1"/>
    </source>
</evidence>
<evidence type="ECO:0000313" key="12">
    <source>
        <dbReference type="Proteomes" id="UP000002415"/>
    </source>
</evidence>
<evidence type="ECO:0000256" key="3">
    <source>
        <dbReference type="ARBA" id="ARBA00012748"/>
    </source>
</evidence>
<keyword evidence="5" id="KW-0028">Amino-acid biosynthesis</keyword>
<proteinExistence type="inferred from homology"/>
<dbReference type="PANTHER" id="PTHR43643:SF6">
    <property type="entry name" value="HISTIDINOL-PHOSPHATE AMINOTRANSFERASE"/>
    <property type="match status" value="1"/>
</dbReference>
<reference evidence="11 12" key="2">
    <citation type="journal article" date="2009" name="Proc. Natl. Acad. Sci. U.S.A.">
        <title>On the chimeric nature, thermophilic origin, and phylogenetic placement of the Thermotogales.</title>
        <authorList>
            <person name="Zhaxybayeva O."/>
            <person name="Swithers K.S."/>
            <person name="Lapierre P."/>
            <person name="Fournier G.P."/>
            <person name="Bickhart D.M."/>
            <person name="DeBoy R.T."/>
            <person name="Nelson K.E."/>
            <person name="Nesbo C.L."/>
            <person name="Doolittle W.F."/>
            <person name="Gogarten J.P."/>
            <person name="Noll K.M."/>
        </authorList>
    </citation>
    <scope>NUCLEOTIDE SEQUENCE [LARGE SCALE GENOMIC DNA]</scope>
    <source>
        <strain evidence="12">ATCC 35602 / DSM 5306 / Rt17-B1</strain>
    </source>
</reference>
<dbReference type="RefSeq" id="WP_011994525.1">
    <property type="nucleotide sequence ID" value="NC_009718.1"/>
</dbReference>
<dbReference type="EMBL" id="CP000771">
    <property type="protein sequence ID" value="ABS61218.1"/>
    <property type="molecule type" value="Genomic_DNA"/>
</dbReference>
<dbReference type="InterPro" id="IPR015421">
    <property type="entry name" value="PyrdxlP-dep_Trfase_major"/>
</dbReference>
<evidence type="ECO:0000256" key="6">
    <source>
        <dbReference type="ARBA" id="ARBA00022679"/>
    </source>
</evidence>
<comment type="pathway">
    <text evidence="1">Amino-acid biosynthesis; L-histidine biosynthesis; L-histidine from 5-phospho-alpha-D-ribose 1-diphosphate: step 7/9.</text>
</comment>
<evidence type="ECO:0000256" key="9">
    <source>
        <dbReference type="ARBA" id="ARBA00047481"/>
    </source>
</evidence>
<dbReference type="Gene3D" id="3.40.640.10">
    <property type="entry name" value="Type I PLP-dependent aspartate aminotransferase-like (Major domain)"/>
    <property type="match status" value="1"/>
</dbReference>
<keyword evidence="8" id="KW-0368">Histidine biosynthesis</keyword>
<keyword evidence="6 11" id="KW-0808">Transferase</keyword>
<evidence type="ECO:0000256" key="1">
    <source>
        <dbReference type="ARBA" id="ARBA00005011"/>
    </source>
</evidence>
<feature type="domain" description="Aminotransferase class I/classII large" evidence="10">
    <location>
        <begin position="43"/>
        <end position="330"/>
    </location>
</feature>
<dbReference type="NCBIfam" id="NF006225">
    <property type="entry name" value="PRK08354.1"/>
    <property type="match status" value="1"/>
</dbReference>
<keyword evidence="4 11" id="KW-0032">Aminotransferase</keyword>
<keyword evidence="7" id="KW-0663">Pyridoxal phosphate</keyword>
<dbReference type="HOGENOM" id="CLU_017584_3_2_0"/>
<dbReference type="Gene3D" id="3.90.1150.10">
    <property type="entry name" value="Aspartate Aminotransferase, domain 1"/>
    <property type="match status" value="1"/>
</dbReference>
<name>A7HMT5_FERNB</name>
<dbReference type="InterPro" id="IPR015424">
    <property type="entry name" value="PyrdxlP-dep_Trfase"/>
</dbReference>
<organism evidence="11 12">
    <name type="scientific">Fervidobacterium nodosum (strain ATCC 35602 / DSM 5306 / Rt17-B1)</name>
    <dbReference type="NCBI Taxonomy" id="381764"/>
    <lineage>
        <taxon>Bacteria</taxon>
        <taxon>Thermotogati</taxon>
        <taxon>Thermotogota</taxon>
        <taxon>Thermotogae</taxon>
        <taxon>Thermotogales</taxon>
        <taxon>Fervidobacteriaceae</taxon>
        <taxon>Fervidobacterium</taxon>
    </lineage>
</organism>
<dbReference type="EC" id="2.6.1.9" evidence="3"/>
<dbReference type="SUPFAM" id="SSF53383">
    <property type="entry name" value="PLP-dependent transferases"/>
    <property type="match status" value="1"/>
</dbReference>
<dbReference type="eggNOG" id="COG0079">
    <property type="taxonomic scope" value="Bacteria"/>
</dbReference>
<dbReference type="Pfam" id="PF00155">
    <property type="entry name" value="Aminotran_1_2"/>
    <property type="match status" value="1"/>
</dbReference>
<dbReference type="KEGG" id="fno:Fnod_1371"/>
<dbReference type="InterPro" id="IPR015422">
    <property type="entry name" value="PyrdxlP-dep_Trfase_small"/>
</dbReference>
<dbReference type="GO" id="GO:0004400">
    <property type="term" value="F:histidinol-phosphate transaminase activity"/>
    <property type="evidence" value="ECO:0007669"/>
    <property type="project" value="UniProtKB-EC"/>
</dbReference>
<dbReference type="InterPro" id="IPR050106">
    <property type="entry name" value="HistidinolP_aminotransfase"/>
</dbReference>
<evidence type="ECO:0000256" key="4">
    <source>
        <dbReference type="ARBA" id="ARBA00022576"/>
    </source>
</evidence>
<evidence type="ECO:0000259" key="10">
    <source>
        <dbReference type="Pfam" id="PF00155"/>
    </source>
</evidence>
<comment type="catalytic activity">
    <reaction evidence="9">
        <text>L-histidinol phosphate + 2-oxoglutarate = 3-(imidazol-4-yl)-2-oxopropyl phosphate + L-glutamate</text>
        <dbReference type="Rhea" id="RHEA:23744"/>
        <dbReference type="ChEBI" id="CHEBI:16810"/>
        <dbReference type="ChEBI" id="CHEBI:29985"/>
        <dbReference type="ChEBI" id="CHEBI:57766"/>
        <dbReference type="ChEBI" id="CHEBI:57980"/>
        <dbReference type="EC" id="2.6.1.9"/>
    </reaction>
</comment>
<dbReference type="InterPro" id="IPR004839">
    <property type="entry name" value="Aminotransferase_I/II_large"/>
</dbReference>
<evidence type="ECO:0000256" key="7">
    <source>
        <dbReference type="ARBA" id="ARBA00022898"/>
    </source>
</evidence>
<evidence type="ECO:0000256" key="2">
    <source>
        <dbReference type="ARBA" id="ARBA00007970"/>
    </source>
</evidence>
<accession>A7HMT5</accession>
<evidence type="ECO:0000256" key="5">
    <source>
        <dbReference type="ARBA" id="ARBA00022605"/>
    </source>
</evidence>
<comment type="similarity">
    <text evidence="2">Belongs to the class-II pyridoxal-phosphate-dependent aminotransferase family. Histidinol-phosphate aminotransferase subfamily.</text>
</comment>
<dbReference type="GO" id="GO:0030170">
    <property type="term" value="F:pyridoxal phosphate binding"/>
    <property type="evidence" value="ECO:0007669"/>
    <property type="project" value="InterPro"/>
</dbReference>
<protein>
    <recommendedName>
        <fullName evidence="3">histidinol-phosphate transaminase</fullName>
        <ecNumber evidence="3">2.6.1.9</ecNumber>
    </recommendedName>
</protein>
<dbReference type="OrthoDB" id="9813612at2"/>
<dbReference type="CDD" id="cd00609">
    <property type="entry name" value="AAT_like"/>
    <property type="match status" value="1"/>
</dbReference>
<dbReference type="GO" id="GO:0000105">
    <property type="term" value="P:L-histidine biosynthetic process"/>
    <property type="evidence" value="ECO:0007669"/>
    <property type="project" value="UniProtKB-KW"/>
</dbReference>
<dbReference type="AlphaFoldDB" id="A7HMT5"/>
<dbReference type="STRING" id="381764.Fnod_1371"/>
<reference evidence="11 12" key="1">
    <citation type="submission" date="2007-07" db="EMBL/GenBank/DDBJ databases">
        <title>Complete sequence of Fervidobacterium nodosum Rt17-B1.</title>
        <authorList>
            <consortium name="US DOE Joint Genome Institute"/>
            <person name="Copeland A."/>
            <person name="Lucas S."/>
            <person name="Lapidus A."/>
            <person name="Barry K."/>
            <person name="Glavina del Rio T."/>
            <person name="Dalin E."/>
            <person name="Tice H."/>
            <person name="Pitluck S."/>
            <person name="Saunders E."/>
            <person name="Brettin T."/>
            <person name="Bruce D."/>
            <person name="Detter J.C."/>
            <person name="Han C."/>
            <person name="Schmutz J."/>
            <person name="Larimer F."/>
            <person name="Land M."/>
            <person name="Hauser L."/>
            <person name="Kyrpides N."/>
            <person name="Mikhailova N."/>
            <person name="Nelson K."/>
            <person name="Gogarten J.P."/>
            <person name="Noll K."/>
            <person name="Richardson P."/>
        </authorList>
    </citation>
    <scope>NUCLEOTIDE SEQUENCE [LARGE SCALE GENOMIC DNA]</scope>
    <source>
        <strain evidence="12">ATCC 35602 / DSM 5306 / Rt17-B1</strain>
    </source>
</reference>
<gene>
    <name evidence="11" type="ordered locus">Fnod_1371</name>
</gene>
<keyword evidence="12" id="KW-1185">Reference proteome</keyword>
<dbReference type="Proteomes" id="UP000002415">
    <property type="component" value="Chromosome"/>
</dbReference>
<evidence type="ECO:0000256" key="8">
    <source>
        <dbReference type="ARBA" id="ARBA00023102"/>
    </source>
</evidence>
<dbReference type="PANTHER" id="PTHR43643">
    <property type="entry name" value="HISTIDINOL-PHOSPHATE AMINOTRANSFERASE 2"/>
    <property type="match status" value="1"/>
</dbReference>
<sequence length="344" mass="40350">MHGGINDGTLIDFSISVNPFIPDFVKEALKESVKYERMYTYVEWLEDEFRKKFGVDSVIVAGATEAFHIIGWTFVKDAVVIIPEPNYTEYERVARFSASKIVKIRVFQSEEDYFERIEKVIFEERKNSSRCVLITGNPNNPTGEYTNFSDFAKDIYKKYGKEVMIILDEAFIDFVPKGEQFELCELDNLDNLIIVRTFTKILGVPGVRIGYVKSRSFREVFEKYRMPWGIGGSGYAVLKSLIENFDDYKAFLSESSEYFKKERERFKNFSFFNSKTNYLVIDVGDSEEFQKFMHRNGLHVRTMEDFGMDGFVRVGLKDRVANEKLRRLVEEWYFHRGVEEKTVR</sequence>